<dbReference type="OrthoDB" id="5835829at2759"/>
<gene>
    <name evidence="2" type="ORF">F7725_001140</name>
</gene>
<dbReference type="InterPro" id="IPR002213">
    <property type="entry name" value="UDP_glucos_trans"/>
</dbReference>
<evidence type="ECO:0000313" key="3">
    <source>
        <dbReference type="Proteomes" id="UP000518266"/>
    </source>
</evidence>
<dbReference type="SUPFAM" id="SSF53756">
    <property type="entry name" value="UDP-Glycosyltransferase/glycogen phosphorylase"/>
    <property type="match status" value="1"/>
</dbReference>
<dbReference type="EMBL" id="JAAKFY010000002">
    <property type="protein sequence ID" value="KAF3860885.1"/>
    <property type="molecule type" value="Genomic_DNA"/>
</dbReference>
<protein>
    <submittedName>
        <fullName evidence="2">Uncharacterized protein</fullName>
    </submittedName>
</protein>
<dbReference type="Pfam" id="PF00201">
    <property type="entry name" value="UDPGT"/>
    <property type="match status" value="1"/>
</dbReference>
<evidence type="ECO:0000313" key="2">
    <source>
        <dbReference type="EMBL" id="KAF3860885.1"/>
    </source>
</evidence>
<reference evidence="2 3" key="1">
    <citation type="submission" date="2020-03" db="EMBL/GenBank/DDBJ databases">
        <title>Dissostichus mawsoni Genome sequencing and assembly.</title>
        <authorList>
            <person name="Park H."/>
        </authorList>
    </citation>
    <scope>NUCLEOTIDE SEQUENCE [LARGE SCALE GENOMIC DNA]</scope>
    <source>
        <strain evidence="2">DM0001</strain>
        <tissue evidence="2">Muscle</tissue>
    </source>
</reference>
<comment type="caution">
    <text evidence="2">The sequence shown here is derived from an EMBL/GenBank/DDBJ whole genome shotgun (WGS) entry which is preliminary data.</text>
</comment>
<evidence type="ECO:0000256" key="1">
    <source>
        <dbReference type="ARBA" id="ARBA00022679"/>
    </source>
</evidence>
<dbReference type="GO" id="GO:0008194">
    <property type="term" value="F:UDP-glycosyltransferase activity"/>
    <property type="evidence" value="ECO:0007669"/>
    <property type="project" value="InterPro"/>
</dbReference>
<proteinExistence type="predicted"/>
<keyword evidence="1" id="KW-0808">Transferase</keyword>
<keyword evidence="3" id="KW-1185">Reference proteome</keyword>
<organism evidence="2 3">
    <name type="scientific">Dissostichus mawsoni</name>
    <name type="common">Antarctic cod</name>
    <dbReference type="NCBI Taxonomy" id="36200"/>
    <lineage>
        <taxon>Eukaryota</taxon>
        <taxon>Metazoa</taxon>
        <taxon>Chordata</taxon>
        <taxon>Craniata</taxon>
        <taxon>Vertebrata</taxon>
        <taxon>Euteleostomi</taxon>
        <taxon>Actinopterygii</taxon>
        <taxon>Neopterygii</taxon>
        <taxon>Teleostei</taxon>
        <taxon>Neoteleostei</taxon>
        <taxon>Acanthomorphata</taxon>
        <taxon>Eupercaria</taxon>
        <taxon>Perciformes</taxon>
        <taxon>Notothenioidei</taxon>
        <taxon>Nototheniidae</taxon>
        <taxon>Dissostichus</taxon>
    </lineage>
</organism>
<dbReference type="AlphaFoldDB" id="A0A7J5ZGF5"/>
<dbReference type="Proteomes" id="UP000518266">
    <property type="component" value="Unassembled WGS sequence"/>
</dbReference>
<name>A0A7J5ZGF5_DISMA</name>
<sequence length="121" mass="13506">MPSSCDGGKVLVYPVDGSHWLNMKILLEALHSKGHQITVIRSSTSWYVSEFSQHYTSITVIQEQSQNLESQDFMTSFLKRWSAVSTLSQASLGSQCALAFQWRGTLCHCSITSFLCPCIVL</sequence>
<accession>A0A7J5ZGF5</accession>